<dbReference type="Proteomes" id="UP000250642">
    <property type="component" value="Unassembled WGS sequence"/>
</dbReference>
<dbReference type="GeneID" id="97129743"/>
<evidence type="ECO:0000313" key="9">
    <source>
        <dbReference type="EMBL" id="NUU53151.1"/>
    </source>
</evidence>
<feature type="transmembrane region" description="Helical" evidence="7">
    <location>
        <begin position="104"/>
        <end position="123"/>
    </location>
</feature>
<dbReference type="Proteomes" id="UP000577724">
    <property type="component" value="Unassembled WGS sequence"/>
</dbReference>
<feature type="transmembrane region" description="Helical" evidence="7">
    <location>
        <begin position="237"/>
        <end position="260"/>
    </location>
</feature>
<protein>
    <submittedName>
        <fullName evidence="10">Sugar ABC transporter permease</fullName>
    </submittedName>
</protein>
<evidence type="ECO:0000256" key="6">
    <source>
        <dbReference type="ARBA" id="ARBA00023136"/>
    </source>
</evidence>
<evidence type="ECO:0000256" key="4">
    <source>
        <dbReference type="ARBA" id="ARBA00022692"/>
    </source>
</evidence>
<evidence type="ECO:0000256" key="3">
    <source>
        <dbReference type="ARBA" id="ARBA00022475"/>
    </source>
</evidence>
<dbReference type="PANTHER" id="PTHR43227">
    <property type="entry name" value="BLL4140 PROTEIN"/>
    <property type="match status" value="1"/>
</dbReference>
<feature type="transmembrane region" description="Helical" evidence="7">
    <location>
        <begin position="39"/>
        <end position="65"/>
    </location>
</feature>
<evidence type="ECO:0000313" key="11">
    <source>
        <dbReference type="Proteomes" id="UP000250642"/>
    </source>
</evidence>
<dbReference type="EMBL" id="JABMCC010000094">
    <property type="protein sequence ID" value="NUU53151.1"/>
    <property type="molecule type" value="Genomic_DNA"/>
</dbReference>
<organism evidence="10 11">
    <name type="scientific">Paenibacillus taichungensis</name>
    <dbReference type="NCBI Taxonomy" id="484184"/>
    <lineage>
        <taxon>Bacteria</taxon>
        <taxon>Bacillati</taxon>
        <taxon>Bacillota</taxon>
        <taxon>Bacilli</taxon>
        <taxon>Bacillales</taxon>
        <taxon>Paenibacillaceae</taxon>
        <taxon>Paenibacillus</taxon>
    </lineage>
</organism>
<dbReference type="InterPro" id="IPR035906">
    <property type="entry name" value="MetI-like_sf"/>
</dbReference>
<keyword evidence="4 7" id="KW-0812">Transmembrane</keyword>
<dbReference type="AlphaFoldDB" id="A0A264DRD7"/>
<keyword evidence="5 7" id="KW-1133">Transmembrane helix</keyword>
<evidence type="ECO:0000313" key="12">
    <source>
        <dbReference type="Proteomes" id="UP000577724"/>
    </source>
</evidence>
<feature type="transmembrane region" description="Helical" evidence="7">
    <location>
        <begin position="292"/>
        <end position="313"/>
    </location>
</feature>
<dbReference type="RefSeq" id="WP_024629462.1">
    <property type="nucleotide sequence ID" value="NZ_CBCRYD010000019.1"/>
</dbReference>
<comment type="similarity">
    <text evidence="7">Belongs to the binding-protein-dependent transport system permease family.</text>
</comment>
<comment type="caution">
    <text evidence="10">The sequence shown here is derived from an EMBL/GenBank/DDBJ whole genome shotgun (WGS) entry which is preliminary data.</text>
</comment>
<evidence type="ECO:0000313" key="10">
    <source>
        <dbReference type="EMBL" id="RAW09783.1"/>
    </source>
</evidence>
<dbReference type="Pfam" id="PF00528">
    <property type="entry name" value="BPD_transp_1"/>
    <property type="match status" value="1"/>
</dbReference>
<keyword evidence="2 7" id="KW-0813">Transport</keyword>
<dbReference type="InterPro" id="IPR000515">
    <property type="entry name" value="MetI-like"/>
</dbReference>
<reference evidence="9 12" key="2">
    <citation type="submission" date="2020-05" db="EMBL/GenBank/DDBJ databases">
        <title>Genome Sequencing of Type Strains.</title>
        <authorList>
            <person name="Lemaire J.F."/>
            <person name="Inderbitzin P."/>
            <person name="Gregorio O.A."/>
            <person name="Collins S.B."/>
            <person name="Wespe N."/>
            <person name="Knight-Connoni V."/>
        </authorList>
    </citation>
    <scope>NUCLEOTIDE SEQUENCE [LARGE SCALE GENOMIC DNA]</scope>
    <source>
        <strain evidence="9 12">DSM 19942</strain>
    </source>
</reference>
<keyword evidence="6 7" id="KW-0472">Membrane</keyword>
<gene>
    <name evidence="10" type="ORF">DC345_30465</name>
    <name evidence="9" type="ORF">HP548_03455</name>
</gene>
<dbReference type="PROSITE" id="PS50928">
    <property type="entry name" value="ABC_TM1"/>
    <property type="match status" value="1"/>
</dbReference>
<evidence type="ECO:0000256" key="7">
    <source>
        <dbReference type="RuleBase" id="RU363032"/>
    </source>
</evidence>
<comment type="subcellular location">
    <subcellularLocation>
        <location evidence="1 7">Cell membrane</location>
        <topology evidence="1 7">Multi-pass membrane protein</topology>
    </subcellularLocation>
</comment>
<dbReference type="SUPFAM" id="SSF161098">
    <property type="entry name" value="MetI-like"/>
    <property type="match status" value="1"/>
</dbReference>
<sequence>MSRATESIPAPVELQQGRNYAEPKRQHPFIRSLKKHWELYLLVLPPVLYLLIFKYIPMVGVQIAFKDFSVVKGIWGSPWVGLKHFEAFFESPNFWLLIKNTIGISFYSLLAGFPIPILLALALNEIRTGYFKKTVQMVTYAPHFISTVVMVSIIILMLSPHVGVVDKLFTFLGFPMTNFMGIPEYFKSIYVWSGVWQGMGYSSIIYIAALAGVDPSLYEAAKMDGASRLRKIWHIDLPTLVPVTVIMLILSLGSIMGVGFEKIYLMQNPLNTSASEVISTYVYKVGLIGANFSFSSAVGLFNSVINLILLVIVNGISRKVSQNSLW</sequence>
<accession>A0A264DRD7</accession>
<evidence type="ECO:0000256" key="5">
    <source>
        <dbReference type="ARBA" id="ARBA00022989"/>
    </source>
</evidence>
<keyword evidence="12" id="KW-1185">Reference proteome</keyword>
<proteinExistence type="inferred from homology"/>
<dbReference type="InterPro" id="IPR050809">
    <property type="entry name" value="UgpAE/MalFG_permease"/>
</dbReference>
<dbReference type="GO" id="GO:0005886">
    <property type="term" value="C:plasma membrane"/>
    <property type="evidence" value="ECO:0007669"/>
    <property type="project" value="UniProtKB-SubCell"/>
</dbReference>
<evidence type="ECO:0000256" key="2">
    <source>
        <dbReference type="ARBA" id="ARBA00022448"/>
    </source>
</evidence>
<name>A0A264DRD7_9BACL</name>
<evidence type="ECO:0000256" key="1">
    <source>
        <dbReference type="ARBA" id="ARBA00004651"/>
    </source>
</evidence>
<evidence type="ECO:0000259" key="8">
    <source>
        <dbReference type="PROSITE" id="PS50928"/>
    </source>
</evidence>
<feature type="transmembrane region" description="Helical" evidence="7">
    <location>
        <begin position="189"/>
        <end position="213"/>
    </location>
</feature>
<dbReference type="Gene3D" id="1.10.3720.10">
    <property type="entry name" value="MetI-like"/>
    <property type="match status" value="1"/>
</dbReference>
<dbReference type="PANTHER" id="PTHR43227:SF11">
    <property type="entry name" value="BLL4140 PROTEIN"/>
    <property type="match status" value="1"/>
</dbReference>
<dbReference type="GO" id="GO:0055085">
    <property type="term" value="P:transmembrane transport"/>
    <property type="evidence" value="ECO:0007669"/>
    <property type="project" value="InterPro"/>
</dbReference>
<keyword evidence="3" id="KW-1003">Cell membrane</keyword>
<dbReference type="EMBL" id="QEVW01000033">
    <property type="protein sequence ID" value="RAW09783.1"/>
    <property type="molecule type" value="Genomic_DNA"/>
</dbReference>
<feature type="transmembrane region" description="Helical" evidence="7">
    <location>
        <begin position="144"/>
        <end position="169"/>
    </location>
</feature>
<dbReference type="CDD" id="cd06261">
    <property type="entry name" value="TM_PBP2"/>
    <property type="match status" value="1"/>
</dbReference>
<feature type="domain" description="ABC transmembrane type-1" evidence="8">
    <location>
        <begin position="98"/>
        <end position="313"/>
    </location>
</feature>
<reference evidence="10 11" key="1">
    <citation type="submission" date="2018-04" db="EMBL/GenBank/DDBJ databases">
        <title>Paenibacillus taichungensis Genome sequencing and assembly.</title>
        <authorList>
            <person name="Xu J."/>
            <person name="Rensing C."/>
            <person name="Mazhar H.S."/>
        </authorList>
    </citation>
    <scope>NUCLEOTIDE SEQUENCE [LARGE SCALE GENOMIC DNA]</scope>
    <source>
        <strain evidence="10 11">NC1</strain>
    </source>
</reference>